<accession>A0A433JSE4</accession>
<evidence type="ECO:0000313" key="1">
    <source>
        <dbReference type="EMBL" id="RUR01223.1"/>
    </source>
</evidence>
<gene>
    <name evidence="1" type="ORF">ELQ94_06825</name>
</gene>
<protein>
    <submittedName>
        <fullName evidence="1">Uncharacterized protein</fullName>
    </submittedName>
</protein>
<organism evidence="1 2">
    <name type="scientific">Labedella endophytica</name>
    <dbReference type="NCBI Taxonomy" id="1523160"/>
    <lineage>
        <taxon>Bacteria</taxon>
        <taxon>Bacillati</taxon>
        <taxon>Actinomycetota</taxon>
        <taxon>Actinomycetes</taxon>
        <taxon>Micrococcales</taxon>
        <taxon>Microbacteriaceae</taxon>
        <taxon>Labedella</taxon>
    </lineage>
</organism>
<comment type="caution">
    <text evidence="1">The sequence shown here is derived from an EMBL/GenBank/DDBJ whole genome shotgun (WGS) entry which is preliminary data.</text>
</comment>
<keyword evidence="2" id="KW-1185">Reference proteome</keyword>
<dbReference type="EMBL" id="RZGZ01000002">
    <property type="protein sequence ID" value="RUR01223.1"/>
    <property type="molecule type" value="Genomic_DNA"/>
</dbReference>
<sequence>MALIPLPDDLELKIERAEHHLRELDEMVTDYTSGLPMTLLPSTDGTRIDDQQVPWGVRANLREPPPRAIRAVAGDVGNNIRSVLDYLARALVRSNGGTPVDGPGGTQFPIRVTPSMKALVIAGGVSAGALTEIATLQPGPDGTKNRHPLALLNRLNNGDKHQQPTVVAGGLTIPSAFRIVDLAAEPPYGMVSSLLRWLVHDEWAVMPMFPFREGAAVTVDAAVVETIVTLEGEGPVLPSIVDDLDYLLRFVRDDVVPRFRPYFDDPWPEDVFSHHAVTDPIIAAKARIFDGVTEALKGLVDSFPYRDEIDGKPRLLVLGLAEGLNVDPRLLT</sequence>
<dbReference type="RefSeq" id="WP_127048523.1">
    <property type="nucleotide sequence ID" value="NZ_RZGZ01000002.1"/>
</dbReference>
<reference evidence="1 2" key="1">
    <citation type="submission" date="2018-12" db="EMBL/GenBank/DDBJ databases">
        <authorList>
            <person name="Li F."/>
        </authorList>
    </citation>
    <scope>NUCLEOTIDE SEQUENCE [LARGE SCALE GENOMIC DNA]</scope>
    <source>
        <strain evidence="1 2">EGI 6500705</strain>
    </source>
</reference>
<dbReference type="AlphaFoldDB" id="A0A433JSE4"/>
<dbReference type="Proteomes" id="UP000274909">
    <property type="component" value="Unassembled WGS sequence"/>
</dbReference>
<name>A0A433JSE4_9MICO</name>
<proteinExistence type="predicted"/>
<dbReference type="OrthoDB" id="5038287at2"/>
<evidence type="ECO:0000313" key="2">
    <source>
        <dbReference type="Proteomes" id="UP000274909"/>
    </source>
</evidence>